<accession>A0ABT7HX52</accession>
<organism evidence="1 2">
    <name type="scientific">Mammaliicoccus sciuri</name>
    <name type="common">Staphylococcus sciuri</name>
    <dbReference type="NCBI Taxonomy" id="1296"/>
    <lineage>
        <taxon>Bacteria</taxon>
        <taxon>Bacillati</taxon>
        <taxon>Bacillota</taxon>
        <taxon>Bacilli</taxon>
        <taxon>Bacillales</taxon>
        <taxon>Staphylococcaceae</taxon>
        <taxon>Mammaliicoccus</taxon>
    </lineage>
</organism>
<protein>
    <submittedName>
        <fullName evidence="1">Uncharacterized protein</fullName>
    </submittedName>
</protein>
<evidence type="ECO:0000313" key="2">
    <source>
        <dbReference type="Proteomes" id="UP001176210"/>
    </source>
</evidence>
<proteinExistence type="predicted"/>
<dbReference type="RefSeq" id="WP_239704738.1">
    <property type="nucleotide sequence ID" value="NZ_JALGPD010000001.1"/>
</dbReference>
<name>A0ABT7HX52_MAMSC</name>
<reference evidence="1" key="2">
    <citation type="journal article" date="2023" name="Vet. Microbiol.">
        <title>Emergence of livestock-associated Mammaliicoccus sciuri ST71 co-harbouring mecA and mecC genes in Brazil.</title>
        <authorList>
            <person name="de Moura G.S."/>
            <person name="de Carvalho E."/>
            <person name="Ramos Sanchez E.M."/>
            <person name="Sellera F.P."/>
            <person name="Marques M.F.S."/>
            <person name="Heinemann M.B."/>
            <person name="De Vliegher S."/>
            <person name="Souza F.N."/>
            <person name="Mota R.A."/>
        </authorList>
    </citation>
    <scope>NUCLEOTIDE SEQUENCE</scope>
    <source>
        <strain evidence="1">BR656</strain>
    </source>
</reference>
<reference evidence="1" key="1">
    <citation type="submission" date="2022-09" db="EMBL/GenBank/DDBJ databases">
        <authorList>
            <person name="De Moura G.S."/>
            <person name="Carvalho E."/>
            <person name="Ramos Sanchez E.M."/>
            <person name="Sellera F.P."/>
            <person name="Marques M.F.S."/>
            <person name="Heinemann M.B."/>
            <person name="De Vliegher S."/>
            <person name="Souza F.N."/>
            <person name="Mota R.A."/>
        </authorList>
    </citation>
    <scope>NUCLEOTIDE SEQUENCE</scope>
    <source>
        <strain evidence="1">BR656</strain>
    </source>
</reference>
<comment type="caution">
    <text evidence="1">The sequence shown here is derived from an EMBL/GenBank/DDBJ whole genome shotgun (WGS) entry which is preliminary data.</text>
</comment>
<gene>
    <name evidence="1" type="ORF">OWO77_04535</name>
</gene>
<evidence type="ECO:0000313" key="1">
    <source>
        <dbReference type="EMBL" id="MDL0116234.1"/>
    </source>
</evidence>
<keyword evidence="2" id="KW-1185">Reference proteome</keyword>
<dbReference type="Proteomes" id="UP001176210">
    <property type="component" value="Unassembled WGS sequence"/>
</dbReference>
<sequence>MATEKQVELVLTLQKEAWERKYKKHQIEKMTYEEVSKAIEYLRSKKKKNRIEAEEQATINKMNKWQMNMWKD</sequence>
<dbReference type="EMBL" id="JAPNQM010000001">
    <property type="protein sequence ID" value="MDL0116234.1"/>
    <property type="molecule type" value="Genomic_DNA"/>
</dbReference>